<dbReference type="Pfam" id="PF12728">
    <property type="entry name" value="HTH_17"/>
    <property type="match status" value="1"/>
</dbReference>
<dbReference type="AlphaFoldDB" id="E6PIM3"/>
<feature type="domain" description="Helix-turn-helix" evidence="1">
    <location>
        <begin position="17"/>
        <end position="62"/>
    </location>
</feature>
<protein>
    <recommendedName>
        <fullName evidence="1">Helix-turn-helix domain-containing protein</fullName>
    </recommendedName>
</protein>
<sequence>MASLQEPGTTQRRLTCSISEAGALLGIGRASAYEAARTGQIPTVTLGRRKVVPRAALERLLSGETRP</sequence>
<gene>
    <name evidence="2" type="ORF">CARN1_0793</name>
</gene>
<name>E6PIM3_9ZZZZ</name>
<reference evidence="2" key="1">
    <citation type="submission" date="2009-10" db="EMBL/GenBank/DDBJ databases">
        <title>Diversity of trophic interactions inside an arsenic-rich microbial ecosystem.</title>
        <authorList>
            <person name="Bertin P.N."/>
            <person name="Heinrich-Salmeron A."/>
            <person name="Pelletier E."/>
            <person name="Goulhen-Chollet F."/>
            <person name="Arsene-Ploetze F."/>
            <person name="Gallien S."/>
            <person name="Calteau A."/>
            <person name="Vallenet D."/>
            <person name="Casiot C."/>
            <person name="Chane-Woon-Ming B."/>
            <person name="Giloteaux L."/>
            <person name="Barakat M."/>
            <person name="Bonnefoy V."/>
            <person name="Bruneel O."/>
            <person name="Chandler M."/>
            <person name="Cleiss J."/>
            <person name="Duran R."/>
            <person name="Elbaz-Poulichet F."/>
            <person name="Fonknechten N."/>
            <person name="Lauga B."/>
            <person name="Mornico D."/>
            <person name="Ortet P."/>
            <person name="Schaeffer C."/>
            <person name="Siguier P."/>
            <person name="Alexander Thil Smith A."/>
            <person name="Van Dorsselaer A."/>
            <person name="Weissenbach J."/>
            <person name="Medigue C."/>
            <person name="Le Paslier D."/>
        </authorList>
    </citation>
    <scope>NUCLEOTIDE SEQUENCE</scope>
</reference>
<evidence type="ECO:0000259" key="1">
    <source>
        <dbReference type="Pfam" id="PF12728"/>
    </source>
</evidence>
<dbReference type="EMBL" id="CABL01000019">
    <property type="protein sequence ID" value="CBH76313.1"/>
    <property type="molecule type" value="Genomic_DNA"/>
</dbReference>
<comment type="caution">
    <text evidence="2">The sequence shown here is derived from an EMBL/GenBank/DDBJ whole genome shotgun (WGS) entry which is preliminary data.</text>
</comment>
<organism evidence="2">
    <name type="scientific">mine drainage metagenome</name>
    <dbReference type="NCBI Taxonomy" id="410659"/>
    <lineage>
        <taxon>unclassified sequences</taxon>
        <taxon>metagenomes</taxon>
        <taxon>ecological metagenomes</taxon>
    </lineage>
</organism>
<evidence type="ECO:0000313" key="2">
    <source>
        <dbReference type="EMBL" id="CBH76313.1"/>
    </source>
</evidence>
<dbReference type="InterPro" id="IPR041657">
    <property type="entry name" value="HTH_17"/>
</dbReference>
<proteinExistence type="predicted"/>
<accession>E6PIM3</accession>